<dbReference type="AlphaFoldDB" id="I1YEI8"/>
<dbReference type="PROSITE" id="PS00678">
    <property type="entry name" value="WD_REPEATS_1"/>
    <property type="match status" value="1"/>
</dbReference>
<dbReference type="HOGENOM" id="CLU_073582_0_0_6"/>
<keyword evidence="2" id="KW-0677">Repeat</keyword>
<protein>
    <submittedName>
        <fullName evidence="4">WD-repeat protein</fullName>
    </submittedName>
</protein>
<evidence type="ECO:0000313" key="5">
    <source>
        <dbReference type="Proteomes" id="UP000009145"/>
    </source>
</evidence>
<dbReference type="PROSITE" id="PS50294">
    <property type="entry name" value="WD_REPEATS_REGION"/>
    <property type="match status" value="1"/>
</dbReference>
<evidence type="ECO:0000313" key="4">
    <source>
        <dbReference type="EMBL" id="AFJ01331.1"/>
    </source>
</evidence>
<dbReference type="KEGG" id="mec:Q7C_150"/>
<dbReference type="eggNOG" id="COG2319">
    <property type="taxonomic scope" value="Bacteria"/>
</dbReference>
<dbReference type="EMBL" id="CP003380">
    <property type="protein sequence ID" value="AFJ01331.1"/>
    <property type="molecule type" value="Genomic_DNA"/>
</dbReference>
<dbReference type="InterPro" id="IPR001680">
    <property type="entry name" value="WD40_rpt"/>
</dbReference>
<reference evidence="4 5" key="1">
    <citation type="journal article" date="2012" name="J. Bacteriol.">
        <title>Complete genome sequences of Methylophaga sp. strain JAM1 and Methylophaga sp. strain JAM7.</title>
        <authorList>
            <person name="Villeneuve C."/>
            <person name="Martineau C."/>
            <person name="Mauffrey F."/>
            <person name="Villemur R."/>
        </authorList>
    </citation>
    <scope>NUCLEOTIDE SEQUENCE [LARGE SCALE GENOMIC DNA]</scope>
    <source>
        <strain evidence="4 5">JAM7</strain>
    </source>
</reference>
<sequence precursor="true">MALMQYRIGFVILMVTVLAGCDASQQDLLQWRHSSDSYHAVFSADNRYLLTADTRAGARLWDRQNNSLKFEWQNAAADADGTQVVAIAADAARAVTVERETVLVWDMVSGQPLHRLTFPIRVTAAAIAPDGSHLLLALADRRAIYFDIAENQVRHRFIHDGKAVNSTVDLPISAVAISPDGKLALTGGDDFTARLWDLQTGQQQFSWRHENRVNLVYFDPQSRFVVTGGESEQVVLRHLTTGESLTELRLSAWPAQWSLPAFPVFDYTTTAVNISTDGQLLVTGHSNEKVCVWHIPAGTKVSCWKLRRQNALQPGIIVQAVAFSEQGDQLIAVGSDGITQQWRWQE</sequence>
<dbReference type="PANTHER" id="PTHR19848">
    <property type="entry name" value="WD40 REPEAT PROTEIN"/>
    <property type="match status" value="1"/>
</dbReference>
<dbReference type="SUPFAM" id="SSF50998">
    <property type="entry name" value="Quinoprotein alcohol dehydrogenase-like"/>
    <property type="match status" value="1"/>
</dbReference>
<dbReference type="PANTHER" id="PTHR19848:SF8">
    <property type="entry name" value="F-BOX AND WD REPEAT DOMAIN CONTAINING 7"/>
    <property type="match status" value="1"/>
</dbReference>
<dbReference type="STRING" id="754477.Q7C_150"/>
<keyword evidence="5" id="KW-1185">Reference proteome</keyword>
<evidence type="ECO:0000256" key="3">
    <source>
        <dbReference type="PROSITE-ProRule" id="PRU00221"/>
    </source>
</evidence>
<accession>I1YEI8</accession>
<evidence type="ECO:0000256" key="2">
    <source>
        <dbReference type="ARBA" id="ARBA00022737"/>
    </source>
</evidence>
<dbReference type="InterPro" id="IPR015943">
    <property type="entry name" value="WD40/YVTN_repeat-like_dom_sf"/>
</dbReference>
<dbReference type="Gene3D" id="2.130.10.10">
    <property type="entry name" value="YVTN repeat-like/Quinoprotein amine dehydrogenase"/>
    <property type="match status" value="3"/>
</dbReference>
<dbReference type="RefSeq" id="WP_014702781.1">
    <property type="nucleotide sequence ID" value="NC_017856.1"/>
</dbReference>
<keyword evidence="1 3" id="KW-0853">WD repeat</keyword>
<dbReference type="Proteomes" id="UP000009145">
    <property type="component" value="Chromosome"/>
</dbReference>
<name>I1YEI8_METFJ</name>
<gene>
    <name evidence="4" type="ordered locus">Q7C_150</name>
</gene>
<proteinExistence type="predicted"/>
<dbReference type="PROSITE" id="PS51257">
    <property type="entry name" value="PROKAR_LIPOPROTEIN"/>
    <property type="match status" value="1"/>
</dbReference>
<evidence type="ECO:0000256" key="1">
    <source>
        <dbReference type="ARBA" id="ARBA00022574"/>
    </source>
</evidence>
<feature type="repeat" description="WD" evidence="3">
    <location>
        <begin position="172"/>
        <end position="206"/>
    </location>
</feature>
<dbReference type="InterPro" id="IPR011047">
    <property type="entry name" value="Quinoprotein_ADH-like_sf"/>
</dbReference>
<dbReference type="InterPro" id="IPR019775">
    <property type="entry name" value="WD40_repeat_CS"/>
</dbReference>
<dbReference type="PATRIC" id="fig|754477.3.peg.150"/>
<organism evidence="4 5">
    <name type="scientific">Methylophaga frappieri (strain ATCC BAA-2434 / DSM 25690 / JAM7)</name>
    <dbReference type="NCBI Taxonomy" id="754477"/>
    <lineage>
        <taxon>Bacteria</taxon>
        <taxon>Pseudomonadati</taxon>
        <taxon>Pseudomonadota</taxon>
        <taxon>Gammaproteobacteria</taxon>
        <taxon>Thiotrichales</taxon>
        <taxon>Piscirickettsiaceae</taxon>
        <taxon>Methylophaga</taxon>
    </lineage>
</organism>
<dbReference type="PROSITE" id="PS50082">
    <property type="entry name" value="WD_REPEATS_2"/>
    <property type="match status" value="1"/>
</dbReference>
<dbReference type="Pfam" id="PF00400">
    <property type="entry name" value="WD40"/>
    <property type="match status" value="2"/>
</dbReference>
<dbReference type="SMART" id="SM00320">
    <property type="entry name" value="WD40"/>
    <property type="match status" value="6"/>
</dbReference>